<evidence type="ECO:0000313" key="5">
    <source>
        <dbReference type="EMBL" id="MBB4625199.1"/>
    </source>
</evidence>
<dbReference type="SUPFAM" id="SSF52518">
    <property type="entry name" value="Thiamin diphosphate-binding fold (THDP-binding)"/>
    <property type="match status" value="2"/>
</dbReference>
<comment type="similarity">
    <text evidence="1">Belongs to the TPP enzyme family.</text>
</comment>
<dbReference type="InterPro" id="IPR012001">
    <property type="entry name" value="Thiamin_PyroP_enz_TPP-bd_dom"/>
</dbReference>
<evidence type="ECO:0000256" key="1">
    <source>
        <dbReference type="ARBA" id="ARBA00007812"/>
    </source>
</evidence>
<keyword evidence="6" id="KW-1185">Reference proteome</keyword>
<evidence type="ECO:0000259" key="3">
    <source>
        <dbReference type="Pfam" id="PF02775"/>
    </source>
</evidence>
<dbReference type="PANTHER" id="PTHR18968">
    <property type="entry name" value="THIAMINE PYROPHOSPHATE ENZYMES"/>
    <property type="match status" value="1"/>
</dbReference>
<dbReference type="Pfam" id="PF02775">
    <property type="entry name" value="TPP_enzyme_C"/>
    <property type="match status" value="1"/>
</dbReference>
<dbReference type="InterPro" id="IPR029061">
    <property type="entry name" value="THDP-binding"/>
</dbReference>
<feature type="domain" description="Thiamine pyrophosphate enzyme TPP-binding" evidence="3">
    <location>
        <begin position="234"/>
        <end position="347"/>
    </location>
</feature>
<keyword evidence="2" id="KW-0786">Thiamine pyrophosphate</keyword>
<dbReference type="EMBL" id="JACHOC010000015">
    <property type="protein sequence ID" value="MBB4625199.1"/>
    <property type="molecule type" value="Genomic_DNA"/>
</dbReference>
<feature type="domain" description="Thiamine pyrophosphate enzyme N-terminal TPP-binding" evidence="4">
    <location>
        <begin position="5"/>
        <end position="119"/>
    </location>
</feature>
<dbReference type="Pfam" id="PF02776">
    <property type="entry name" value="TPP_enzyme_N"/>
    <property type="match status" value="1"/>
</dbReference>
<evidence type="ECO:0000313" key="6">
    <source>
        <dbReference type="Proteomes" id="UP000533637"/>
    </source>
</evidence>
<protein>
    <submittedName>
        <fullName evidence="5">Thiamine pyrophosphate-dependent acetolactate synthase large subunit-like protein</fullName>
    </submittedName>
</protein>
<evidence type="ECO:0000259" key="4">
    <source>
        <dbReference type="Pfam" id="PF02776"/>
    </source>
</evidence>
<gene>
    <name evidence="5" type="ORF">GGQ57_005151</name>
</gene>
<reference evidence="5 6" key="1">
    <citation type="submission" date="2020-08" db="EMBL/GenBank/DDBJ databases">
        <title>Genomic Encyclopedia of Type Strains, Phase IV (KMG-IV): sequencing the most valuable type-strain genomes for metagenomic binning, comparative biology and taxonomic classification.</title>
        <authorList>
            <person name="Goeker M."/>
        </authorList>
    </citation>
    <scope>NUCLEOTIDE SEQUENCE [LARGE SCALE GENOMIC DNA]</scope>
    <source>
        <strain evidence="5 6">DSM 102983</strain>
    </source>
</reference>
<dbReference type="Gene3D" id="3.40.50.970">
    <property type="match status" value="2"/>
</dbReference>
<organism evidence="5 6">
    <name type="scientific">Parabacteroides faecis</name>
    <dbReference type="NCBI Taxonomy" id="1217282"/>
    <lineage>
        <taxon>Bacteria</taxon>
        <taxon>Pseudomonadati</taxon>
        <taxon>Bacteroidota</taxon>
        <taxon>Bacteroidia</taxon>
        <taxon>Bacteroidales</taxon>
        <taxon>Tannerellaceae</taxon>
        <taxon>Parabacteroides</taxon>
    </lineage>
</organism>
<sequence>MKLSGTEILIKVFANHNVDTIFGYPGACVISILDKLFNHDEIKQILVRHEQGAVHAACGYAQLSNKPGVVIVTSGPGATNTITGVADAFYSEVPLVVITGQVSSGLIGTDAFQEVDMLSITAPITKWNYQIRNADEMASTVERAFVIAMADPPGVVLLDITKDAQTGMAEYISNNTQLYKNKGFVKSVLGECQFPRNEFYTEILKCLSENGREMVLVIDKVPNDFFDGDNFCFNKVIKSDIYGVSGFGLPAAIGAQYAAPGKTICLVAGTLEFQATAKELGMIKQQGLDIKIILLDETAADKYKIKNPDFLSLANAYDIESCKISKSNDLNVAIQKMLNSNHSYLLQITT</sequence>
<dbReference type="InterPro" id="IPR045229">
    <property type="entry name" value="TPP_enz"/>
</dbReference>
<comment type="caution">
    <text evidence="5">The sequence shown here is derived from an EMBL/GenBank/DDBJ whole genome shotgun (WGS) entry which is preliminary data.</text>
</comment>
<accession>A0ABR6KWM1</accession>
<dbReference type="PANTHER" id="PTHR18968:SF13">
    <property type="entry name" value="ACETOLACTATE SYNTHASE CATALYTIC SUBUNIT, MITOCHONDRIAL"/>
    <property type="match status" value="1"/>
</dbReference>
<dbReference type="CDD" id="cd07035">
    <property type="entry name" value="TPP_PYR_POX_like"/>
    <property type="match status" value="1"/>
</dbReference>
<evidence type="ECO:0000256" key="2">
    <source>
        <dbReference type="ARBA" id="ARBA00023052"/>
    </source>
</evidence>
<name>A0ABR6KWM1_9BACT</name>
<proteinExistence type="inferred from homology"/>
<dbReference type="InterPro" id="IPR011766">
    <property type="entry name" value="TPP_enzyme_TPP-bd"/>
</dbReference>
<dbReference type="Proteomes" id="UP000533637">
    <property type="component" value="Unassembled WGS sequence"/>
</dbReference>
<dbReference type="RefSeq" id="WP_183672508.1">
    <property type="nucleotide sequence ID" value="NZ_BMPB01000023.1"/>
</dbReference>